<dbReference type="SUPFAM" id="SSF51735">
    <property type="entry name" value="NAD(P)-binding Rossmann-fold domains"/>
    <property type="match status" value="1"/>
</dbReference>
<dbReference type="RefSeq" id="WP_012727177.1">
    <property type="nucleotide sequence ID" value="NC_012673.1"/>
</dbReference>
<dbReference type="eggNOG" id="COG1028">
    <property type="taxonomic scope" value="Bacteria"/>
</dbReference>
<dbReference type="Proteomes" id="UP000000716">
    <property type="component" value="Chromosome"/>
</dbReference>
<evidence type="ECO:0000313" key="2">
    <source>
        <dbReference type="EMBL" id="ACQ70058.1"/>
    </source>
</evidence>
<proteinExistence type="predicted"/>
<dbReference type="EMBL" id="CP001615">
    <property type="protein sequence ID" value="ACQ70058.1"/>
    <property type="molecule type" value="Genomic_DNA"/>
</dbReference>
<gene>
    <name evidence="2" type="ordered locus">EAT1b_1130</name>
</gene>
<protein>
    <submittedName>
        <fullName evidence="2">Short-chain dehydrogenase/reductase SDR</fullName>
    </submittedName>
</protein>
<dbReference type="AlphaFoldDB" id="C4L6W5"/>
<feature type="domain" description="NAD-dependent epimerase/dehydratase" evidence="1">
    <location>
        <begin position="26"/>
        <end position="101"/>
    </location>
</feature>
<dbReference type="Pfam" id="PF01370">
    <property type="entry name" value="Epimerase"/>
    <property type="match status" value="1"/>
</dbReference>
<evidence type="ECO:0000259" key="1">
    <source>
        <dbReference type="Pfam" id="PF01370"/>
    </source>
</evidence>
<dbReference type="KEGG" id="eat:EAT1b_1130"/>
<keyword evidence="3" id="KW-1185">Reference proteome</keyword>
<organism evidence="2 3">
    <name type="scientific">Exiguobacterium sp. (strain ATCC BAA-1283 / AT1b)</name>
    <dbReference type="NCBI Taxonomy" id="360911"/>
    <lineage>
        <taxon>Bacteria</taxon>
        <taxon>Bacillati</taxon>
        <taxon>Bacillota</taxon>
        <taxon>Bacilli</taxon>
        <taxon>Bacillales</taxon>
        <taxon>Bacillales Family XII. Incertae Sedis</taxon>
        <taxon>Exiguobacterium</taxon>
    </lineage>
</organism>
<dbReference type="HOGENOM" id="CLU_1600257_0_0_9"/>
<dbReference type="InterPro" id="IPR001509">
    <property type="entry name" value="Epimerase_deHydtase"/>
</dbReference>
<name>C4L6W5_EXISA</name>
<evidence type="ECO:0000313" key="3">
    <source>
        <dbReference type="Proteomes" id="UP000000716"/>
    </source>
</evidence>
<dbReference type="STRING" id="360911.EAT1b_1130"/>
<reference evidence="2 3" key="1">
    <citation type="journal article" date="2011" name="J. Bacteriol.">
        <title>Complete genome sequence of the Thermophilic Bacterium Exiguobacterium sp. AT1b.</title>
        <authorList>
            <person name="Vishnivetskaya T.A."/>
            <person name="Lucas S."/>
            <person name="Copeland A."/>
            <person name="Lapidus A."/>
            <person name="Glavina Del Rio T."/>
            <person name="Dalin E."/>
            <person name="Tice H."/>
            <person name="Bruce D.C."/>
            <person name="Goodwin L.A."/>
            <person name="Pitluck S."/>
            <person name="Saunders E."/>
            <person name="Brettin T."/>
            <person name="Detter C."/>
            <person name="Han C."/>
            <person name="Larimer F."/>
            <person name="Land M.L."/>
            <person name="Hauser L.J."/>
            <person name="Kyrpides N.C."/>
            <person name="Ovchinnikova G."/>
            <person name="Kathariou S."/>
            <person name="Ramaley R.F."/>
            <person name="Rodrigues D.F."/>
            <person name="Hendrix C."/>
            <person name="Richardson P."/>
            <person name="Tiedje J.M."/>
        </authorList>
    </citation>
    <scope>NUCLEOTIDE SEQUENCE [LARGE SCALE GENOMIC DNA]</scope>
    <source>
        <strain evidence="3">ATCC BAA-1283 / AT1b</strain>
    </source>
</reference>
<accession>C4L6W5</accession>
<dbReference type="Gene3D" id="3.40.50.720">
    <property type="entry name" value="NAD(P)-binding Rossmann-like Domain"/>
    <property type="match status" value="1"/>
</dbReference>
<dbReference type="InterPro" id="IPR036291">
    <property type="entry name" value="NAD(P)-bd_dom_sf"/>
</dbReference>
<sequence length="166" mass="18134">MPNVLVIRYSEVESKRDERDSFFMNILLVGASGTVGQAVAKELEKTHTIIRAGRNGADVQVDLTSEDSIRHMYETVGRVDAVISTAGSTHFGPLSEMTPADNQKSIDSKSELLATYLLRKLKGKLLGKTVLSPATVMDQARRAVPALKDCQSANINRLMLALMSRS</sequence>